<dbReference type="Pfam" id="PF04542">
    <property type="entry name" value="Sigma70_r2"/>
    <property type="match status" value="1"/>
</dbReference>
<dbReference type="GO" id="GO:0003677">
    <property type="term" value="F:DNA binding"/>
    <property type="evidence" value="ECO:0007669"/>
    <property type="project" value="UniProtKB-KW"/>
</dbReference>
<dbReference type="KEGG" id="vpd:VAPA_1c20120"/>
<dbReference type="EMBL" id="CP003911">
    <property type="protein sequence ID" value="AGU49116.1"/>
    <property type="molecule type" value="Genomic_DNA"/>
</dbReference>
<evidence type="ECO:0000313" key="7">
    <source>
        <dbReference type="EMBL" id="AGU49116.1"/>
    </source>
</evidence>
<evidence type="ECO:0000256" key="3">
    <source>
        <dbReference type="ARBA" id="ARBA00023082"/>
    </source>
</evidence>
<accession>T1X9H3</accession>
<proteinExistence type="inferred from homology"/>
<evidence type="ECO:0000313" key="8">
    <source>
        <dbReference type="Proteomes" id="UP000016223"/>
    </source>
</evidence>
<dbReference type="InterPro" id="IPR007627">
    <property type="entry name" value="RNA_pol_sigma70_r2"/>
</dbReference>
<dbReference type="PATRIC" id="fig|1246301.3.peg.2043"/>
<protein>
    <submittedName>
        <fullName evidence="7">Putative RNA polymerase sigma factor</fullName>
    </submittedName>
</protein>
<dbReference type="PANTHER" id="PTHR43133:SF8">
    <property type="entry name" value="RNA POLYMERASE SIGMA FACTOR HI_1459-RELATED"/>
    <property type="match status" value="1"/>
</dbReference>
<dbReference type="AlphaFoldDB" id="T1X9H3"/>
<dbReference type="InterPro" id="IPR039425">
    <property type="entry name" value="RNA_pol_sigma-70-like"/>
</dbReference>
<dbReference type="InterPro" id="IPR013324">
    <property type="entry name" value="RNA_pol_sigma_r3/r4-like"/>
</dbReference>
<dbReference type="GO" id="GO:0016987">
    <property type="term" value="F:sigma factor activity"/>
    <property type="evidence" value="ECO:0007669"/>
    <property type="project" value="UniProtKB-KW"/>
</dbReference>
<evidence type="ECO:0000256" key="1">
    <source>
        <dbReference type="ARBA" id="ARBA00010641"/>
    </source>
</evidence>
<dbReference type="SUPFAM" id="SSF88659">
    <property type="entry name" value="Sigma3 and sigma4 domains of RNA polymerase sigma factors"/>
    <property type="match status" value="1"/>
</dbReference>
<dbReference type="Gene3D" id="1.10.1740.10">
    <property type="match status" value="1"/>
</dbReference>
<sequence length="193" mass="21170">MAEHVTTLDAGRSFACVTSAWQAHEAELRGYLRHRLSDADAADDDVLQDVLLKAIRQGPGFCTLENPRAWLFQVARNALVDRLRMARPTEPLSDDLPEVPHEPLAAVDALADCLDRALGELSAGDAAILRACDIEGQTQLAFAQSHSATLASTKSRLQRARQRLRDRIPRACQVRFAPDGSVCCHIPRPDVPT</sequence>
<keyword evidence="5" id="KW-0804">Transcription</keyword>
<keyword evidence="4" id="KW-0238">DNA-binding</keyword>
<dbReference type="Proteomes" id="UP000016223">
    <property type="component" value="Chromosome 1"/>
</dbReference>
<dbReference type="Gene3D" id="1.10.10.10">
    <property type="entry name" value="Winged helix-like DNA-binding domain superfamily/Winged helix DNA-binding domain"/>
    <property type="match status" value="1"/>
</dbReference>
<name>T1X9H3_VARPD</name>
<reference evidence="7 8" key="1">
    <citation type="submission" date="2012-10" db="EMBL/GenBank/DDBJ databases">
        <title>Genome sequence of Variovorax paradoxus B4.</title>
        <authorList>
            <person name="Schuldes J."/>
            <person name="Brandt U."/>
            <person name="Hiessl S."/>
            <person name="Wuebbeler J.H."/>
            <person name="Thuermer A."/>
            <person name="Steinbuechel A."/>
            <person name="Daniel R."/>
        </authorList>
    </citation>
    <scope>NUCLEOTIDE SEQUENCE [LARGE SCALE GENOMIC DNA]</scope>
    <source>
        <strain evidence="7 8">B4</strain>
    </source>
</reference>
<evidence type="ECO:0000256" key="4">
    <source>
        <dbReference type="ARBA" id="ARBA00023125"/>
    </source>
</evidence>
<evidence type="ECO:0000256" key="2">
    <source>
        <dbReference type="ARBA" id="ARBA00023015"/>
    </source>
</evidence>
<organism evidence="7 8">
    <name type="scientific">Variovorax paradoxus B4</name>
    <dbReference type="NCBI Taxonomy" id="1246301"/>
    <lineage>
        <taxon>Bacteria</taxon>
        <taxon>Pseudomonadati</taxon>
        <taxon>Pseudomonadota</taxon>
        <taxon>Betaproteobacteria</taxon>
        <taxon>Burkholderiales</taxon>
        <taxon>Comamonadaceae</taxon>
        <taxon>Variovorax</taxon>
    </lineage>
</organism>
<evidence type="ECO:0000259" key="6">
    <source>
        <dbReference type="Pfam" id="PF04542"/>
    </source>
</evidence>
<dbReference type="InterPro" id="IPR013325">
    <property type="entry name" value="RNA_pol_sigma_r2"/>
</dbReference>
<comment type="similarity">
    <text evidence="1">Belongs to the sigma-70 factor family. ECF subfamily.</text>
</comment>
<evidence type="ECO:0000256" key="5">
    <source>
        <dbReference type="ARBA" id="ARBA00023163"/>
    </source>
</evidence>
<keyword evidence="3" id="KW-0731">Sigma factor</keyword>
<feature type="domain" description="RNA polymerase sigma-70 region 2" evidence="6">
    <location>
        <begin position="22"/>
        <end position="87"/>
    </location>
</feature>
<dbReference type="InterPro" id="IPR036388">
    <property type="entry name" value="WH-like_DNA-bd_sf"/>
</dbReference>
<keyword evidence="2" id="KW-0805">Transcription regulation</keyword>
<dbReference type="PANTHER" id="PTHR43133">
    <property type="entry name" value="RNA POLYMERASE ECF-TYPE SIGMA FACTO"/>
    <property type="match status" value="1"/>
</dbReference>
<dbReference type="SUPFAM" id="SSF88946">
    <property type="entry name" value="Sigma2 domain of RNA polymerase sigma factors"/>
    <property type="match status" value="1"/>
</dbReference>
<dbReference type="GO" id="GO:0006352">
    <property type="term" value="P:DNA-templated transcription initiation"/>
    <property type="evidence" value="ECO:0007669"/>
    <property type="project" value="InterPro"/>
</dbReference>
<dbReference type="HOGENOM" id="CLU_047691_6_0_4"/>
<gene>
    <name evidence="7" type="ORF">VAPA_1c20120</name>
</gene>